<sequence length="179" mass="21096">MKVKDLYAMIAIIFATNFKEAISEDKFSKLAPNWIVKNETKENEKGHEYWHKAIKGIQKDVEEDFKNLKEFFAMDSFKLVSEIDVKMLFEKQRYQAPFKEFKNSHSVNMLAFLAAIFKNDSDEKTHLFLGLYLTKYFMESFRGLAEHLKVNAKSDYYKALGWFLDDYLKMIKITLGLKA</sequence>
<comment type="caution">
    <text evidence="1">The sequence shown here is derived from an EMBL/GenBank/DDBJ whole genome shotgun (WGS) entry which is preliminary data.</text>
</comment>
<evidence type="ECO:0000313" key="2">
    <source>
        <dbReference type="Proteomes" id="UP000240535"/>
    </source>
</evidence>
<proteinExistence type="predicted"/>
<dbReference type="RefSeq" id="WP_106872728.1">
    <property type="nucleotide sequence ID" value="NZ_CP053841.1"/>
</dbReference>
<dbReference type="EMBL" id="PDHH01000009">
    <property type="protein sequence ID" value="PSM51288.1"/>
    <property type="molecule type" value="Genomic_DNA"/>
</dbReference>
<reference evidence="2" key="1">
    <citation type="submission" date="2017-10" db="EMBL/GenBank/DDBJ databases">
        <title>Campylobacter species from seals.</title>
        <authorList>
            <person name="Gilbert M.J."/>
            <person name="Zomer A.L."/>
            <person name="Timmerman A.J."/>
            <person name="Duim B."/>
            <person name="Wagenaar J.A."/>
        </authorList>
    </citation>
    <scope>NUCLEOTIDE SEQUENCE [LARGE SCALE GENOMIC DNA]</scope>
    <source>
        <strain evidence="2">17S00004-5</strain>
    </source>
</reference>
<dbReference type="Proteomes" id="UP000240535">
    <property type="component" value="Unassembled WGS sequence"/>
</dbReference>
<protein>
    <submittedName>
        <fullName evidence="1">Uncharacterized protein</fullName>
    </submittedName>
</protein>
<gene>
    <name evidence="1" type="ORF">CQ405_08635</name>
</gene>
<dbReference type="OrthoDB" id="5359673at2"/>
<keyword evidence="2" id="KW-1185">Reference proteome</keyword>
<evidence type="ECO:0000313" key="1">
    <source>
        <dbReference type="EMBL" id="PSM51288.1"/>
    </source>
</evidence>
<name>A0A2P8QYF7_9BACT</name>
<accession>A0A2P8QYF7</accession>
<dbReference type="AlphaFoldDB" id="A0A2P8QYF7"/>
<organism evidence="1 2">
    <name type="scientific">Campylobacter blaseri</name>
    <dbReference type="NCBI Taxonomy" id="2042961"/>
    <lineage>
        <taxon>Bacteria</taxon>
        <taxon>Pseudomonadati</taxon>
        <taxon>Campylobacterota</taxon>
        <taxon>Epsilonproteobacteria</taxon>
        <taxon>Campylobacterales</taxon>
        <taxon>Campylobacteraceae</taxon>
        <taxon>Campylobacter</taxon>
    </lineage>
</organism>